<dbReference type="Pfam" id="PF00383">
    <property type="entry name" value="dCMP_cyt_deam_1"/>
    <property type="match status" value="1"/>
</dbReference>
<evidence type="ECO:0000256" key="8">
    <source>
        <dbReference type="ARBA" id="ARBA00022833"/>
    </source>
</evidence>
<comment type="similarity">
    <text evidence="5 10">In the C-terminal section; belongs to the HTP reductase family.</text>
</comment>
<feature type="domain" description="CMP/dCMP-type deaminase" evidence="14">
    <location>
        <begin position="27"/>
        <end position="150"/>
    </location>
</feature>
<dbReference type="PROSITE" id="PS00903">
    <property type="entry name" value="CYT_DCMP_DEAMINASES_1"/>
    <property type="match status" value="1"/>
</dbReference>
<dbReference type="PANTHER" id="PTHR11079:SF162">
    <property type="entry name" value="RIBOFLAVIN BIOSYNTHESIS PROTEIN PYRD, CHLOROPLASTIC"/>
    <property type="match status" value="1"/>
</dbReference>
<dbReference type="SUPFAM" id="SSF53927">
    <property type="entry name" value="Cytidine deaminase-like"/>
    <property type="match status" value="1"/>
</dbReference>
<dbReference type="GO" id="GO:0008835">
    <property type="term" value="F:diaminohydroxyphosphoribosylaminopyrimidine deaminase activity"/>
    <property type="evidence" value="ECO:0007669"/>
    <property type="project" value="UniProtKB-EC"/>
</dbReference>
<comment type="catalytic activity">
    <reaction evidence="10">
        <text>2,5-diamino-6-hydroxy-4-(5-phosphoribosylamino)-pyrimidine + H2O + H(+) = 5-amino-6-(5-phospho-D-ribosylamino)uracil + NH4(+)</text>
        <dbReference type="Rhea" id="RHEA:21868"/>
        <dbReference type="ChEBI" id="CHEBI:15377"/>
        <dbReference type="ChEBI" id="CHEBI:15378"/>
        <dbReference type="ChEBI" id="CHEBI:28938"/>
        <dbReference type="ChEBI" id="CHEBI:58453"/>
        <dbReference type="ChEBI" id="CHEBI:58614"/>
        <dbReference type="EC" id="3.5.4.26"/>
    </reaction>
</comment>
<feature type="binding site" evidence="12">
    <location>
        <position position="227"/>
    </location>
    <ligand>
        <name>NADP(+)</name>
        <dbReference type="ChEBI" id="CHEBI:58349"/>
    </ligand>
</feature>
<keyword evidence="9" id="KW-0511">Multifunctional enzyme</keyword>
<feature type="binding site" evidence="12">
    <location>
        <position position="223"/>
    </location>
    <ligand>
        <name>NADP(+)</name>
        <dbReference type="ChEBI" id="CHEBI:58349"/>
    </ligand>
</feature>
<dbReference type="PANTHER" id="PTHR11079">
    <property type="entry name" value="CYTOSINE DEAMINASE FAMILY MEMBER"/>
    <property type="match status" value="1"/>
</dbReference>
<feature type="binding site" evidence="13">
    <location>
        <position position="103"/>
    </location>
    <ligand>
        <name>Zn(2+)</name>
        <dbReference type="ChEBI" id="CHEBI:29105"/>
        <note>catalytic</note>
    </ligand>
</feature>
<dbReference type="InterPro" id="IPR016192">
    <property type="entry name" value="APOBEC/CMP_deaminase_Zn-bd"/>
</dbReference>
<proteinExistence type="inferred from homology"/>
<dbReference type="Proteomes" id="UP000185839">
    <property type="component" value="Unassembled WGS sequence"/>
</dbReference>
<dbReference type="InterPro" id="IPR016193">
    <property type="entry name" value="Cytidine_deaminase-like"/>
</dbReference>
<name>A0A1N7NFE2_9FLAO</name>
<keyword evidence="16" id="KW-1185">Reference proteome</keyword>
<evidence type="ECO:0000256" key="7">
    <source>
        <dbReference type="ARBA" id="ARBA00022723"/>
    </source>
</evidence>
<keyword evidence="10 12" id="KW-0521">NADP</keyword>
<dbReference type="InterPro" id="IPR002125">
    <property type="entry name" value="CMP_dCMP_dom"/>
</dbReference>
<dbReference type="AlphaFoldDB" id="A0A1N7NFE2"/>
<evidence type="ECO:0000256" key="12">
    <source>
        <dbReference type="PIRSR" id="PIRSR006769-2"/>
    </source>
</evidence>
<dbReference type="STRING" id="713588.SAMN05421789_11428"/>
<dbReference type="SUPFAM" id="SSF53597">
    <property type="entry name" value="Dihydrofolate reductase-like"/>
    <property type="match status" value="1"/>
</dbReference>
<dbReference type="GO" id="GO:0009231">
    <property type="term" value="P:riboflavin biosynthetic process"/>
    <property type="evidence" value="ECO:0007669"/>
    <property type="project" value="UniProtKB-UniPathway"/>
</dbReference>
<keyword evidence="6 10" id="KW-0686">Riboflavin biosynthesis</keyword>
<evidence type="ECO:0000259" key="14">
    <source>
        <dbReference type="PROSITE" id="PS51747"/>
    </source>
</evidence>
<evidence type="ECO:0000256" key="10">
    <source>
        <dbReference type="PIRNR" id="PIRNR006769"/>
    </source>
</evidence>
<evidence type="ECO:0000256" key="2">
    <source>
        <dbReference type="ARBA" id="ARBA00004882"/>
    </source>
</evidence>
<reference evidence="16" key="1">
    <citation type="submission" date="2017-01" db="EMBL/GenBank/DDBJ databases">
        <authorList>
            <person name="Varghese N."/>
            <person name="Submissions S."/>
        </authorList>
    </citation>
    <scope>NUCLEOTIDE SEQUENCE [LARGE SCALE GENOMIC DNA]</scope>
    <source>
        <strain evidence="16">DSM 23145</strain>
    </source>
</reference>
<dbReference type="EC" id="1.1.1.193" evidence="10"/>
<dbReference type="Pfam" id="PF01872">
    <property type="entry name" value="RibD_C"/>
    <property type="match status" value="1"/>
</dbReference>
<dbReference type="GO" id="GO:0008270">
    <property type="term" value="F:zinc ion binding"/>
    <property type="evidence" value="ECO:0007669"/>
    <property type="project" value="InterPro"/>
</dbReference>
<comment type="cofactor">
    <cofactor evidence="10 13">
        <name>Zn(2+)</name>
        <dbReference type="ChEBI" id="CHEBI:29105"/>
    </cofactor>
    <text evidence="10 13">Binds 1 zinc ion.</text>
</comment>
<feature type="active site" description="Proton donor" evidence="11">
    <location>
        <position position="78"/>
    </location>
</feature>
<dbReference type="InterPro" id="IPR004794">
    <property type="entry name" value="Eubact_RibD"/>
</dbReference>
<dbReference type="NCBIfam" id="TIGR00326">
    <property type="entry name" value="eubact_ribD"/>
    <property type="match status" value="1"/>
</dbReference>
<comment type="function">
    <text evidence="1 10">Converts 2,5-diamino-6-(ribosylamino)-4(3h)-pyrimidinone 5'-phosphate into 5-amino-6-(ribosylamino)-2,4(1h,3h)-pyrimidinedione 5'-phosphate.</text>
</comment>
<evidence type="ECO:0000256" key="1">
    <source>
        <dbReference type="ARBA" id="ARBA00002151"/>
    </source>
</evidence>
<protein>
    <recommendedName>
        <fullName evidence="10">Riboflavin biosynthesis protein RibD</fullName>
    </recommendedName>
    <domain>
        <recommendedName>
            <fullName evidence="10">Diaminohydroxyphosphoribosylaminopyrimidine deaminase</fullName>
            <shortName evidence="10">DRAP deaminase</shortName>
            <ecNumber evidence="10">3.5.4.26</ecNumber>
        </recommendedName>
        <alternativeName>
            <fullName evidence="10">Riboflavin-specific deaminase</fullName>
        </alternativeName>
    </domain>
    <domain>
        <recommendedName>
            <fullName evidence="10">5-amino-6-(5-phosphoribosylamino)uracil reductase</fullName>
            <ecNumber evidence="10">1.1.1.193</ecNumber>
        </recommendedName>
        <alternativeName>
            <fullName evidence="10">HTP reductase</fullName>
        </alternativeName>
    </domain>
</protein>
<comment type="similarity">
    <text evidence="4 10">In the N-terminal section; belongs to the cytidine and deoxycytidylate deaminase family.</text>
</comment>
<dbReference type="InterPro" id="IPR002734">
    <property type="entry name" value="RibDG_C"/>
</dbReference>
<dbReference type="EC" id="3.5.4.26" evidence="10"/>
<keyword evidence="8 10" id="KW-0862">Zinc</keyword>
<dbReference type="EMBL" id="FTOI01000014">
    <property type="protein sequence ID" value="SIS96981.1"/>
    <property type="molecule type" value="Genomic_DNA"/>
</dbReference>
<gene>
    <name evidence="15" type="ORF">SAMN05421789_11428</name>
</gene>
<dbReference type="InterPro" id="IPR024072">
    <property type="entry name" value="DHFR-like_dom_sf"/>
</dbReference>
<feature type="binding site" evidence="12">
    <location>
        <position position="231"/>
    </location>
    <ligand>
        <name>substrate</name>
    </ligand>
</feature>
<sequence>MYQNTRQNVGCFFSKLSIFRTTSNQRMTDQIYMKRCIELAKKALGKTYPNPLVGSVIVYQDTIIGEGYHHKAGENHAEINAINSVKNKDLLKESTIYVSLEPCAHYGKTGPCANKIVEIGFKKVVIGTLDSHEKVNGKGKEILEKAGIEVVSGILEKECQELNKRFFTFHQQKRPYIILKWAQSNDGFLDKDFKPTSISNSLSKQFVHTLRSEEHAILIGTKTALTDNASLTTREIVGRNPVRILIDFDLKVPHDFKIFSNEAPTLVFNSLKNSEEGHVKFIKIEKENFLDQFMQKLFEEQIQSVIIEGGSFTLTEFIKAGIWDEAVIIKNENLNLIHGTKAPEFEFELEKEMQLRDNLLYFYRNNQK</sequence>
<evidence type="ECO:0000256" key="3">
    <source>
        <dbReference type="ARBA" id="ARBA00004910"/>
    </source>
</evidence>
<feature type="binding site" evidence="12">
    <location>
        <position position="211"/>
    </location>
    <ligand>
        <name>substrate</name>
    </ligand>
</feature>
<keyword evidence="10" id="KW-0560">Oxidoreductase</keyword>
<comment type="pathway">
    <text evidence="3 10">Cofactor biosynthesis; riboflavin biosynthesis; 5-amino-6-(D-ribitylamino)uracil from GTP: step 3/4.</text>
</comment>
<feature type="binding site" evidence="12">
    <location>
        <position position="182"/>
    </location>
    <ligand>
        <name>NADP(+)</name>
        <dbReference type="ChEBI" id="CHEBI:58349"/>
    </ligand>
</feature>
<dbReference type="PROSITE" id="PS51747">
    <property type="entry name" value="CYT_DCMP_DEAMINASES_2"/>
    <property type="match status" value="1"/>
</dbReference>
<evidence type="ECO:0000313" key="16">
    <source>
        <dbReference type="Proteomes" id="UP000185839"/>
    </source>
</evidence>
<organism evidence="15 16">
    <name type="scientific">Kaistella chaponensis</name>
    <dbReference type="NCBI Taxonomy" id="713588"/>
    <lineage>
        <taxon>Bacteria</taxon>
        <taxon>Pseudomonadati</taxon>
        <taxon>Bacteroidota</taxon>
        <taxon>Flavobacteriia</taxon>
        <taxon>Flavobacteriales</taxon>
        <taxon>Weeksellaceae</taxon>
        <taxon>Chryseobacterium group</taxon>
        <taxon>Kaistella</taxon>
    </lineage>
</organism>
<feature type="binding site" evidence="12">
    <location>
        <position position="308"/>
    </location>
    <ligand>
        <name>substrate</name>
    </ligand>
</feature>
<feature type="binding site" evidence="12">
    <location>
        <position position="234"/>
    </location>
    <ligand>
        <name>substrate</name>
    </ligand>
</feature>
<keyword evidence="10" id="KW-0378">Hydrolase</keyword>
<comment type="catalytic activity">
    <reaction evidence="10">
        <text>5-amino-6-(5-phospho-D-ribitylamino)uracil + NADP(+) = 5-amino-6-(5-phospho-D-ribosylamino)uracil + NADPH + H(+)</text>
        <dbReference type="Rhea" id="RHEA:17845"/>
        <dbReference type="ChEBI" id="CHEBI:15378"/>
        <dbReference type="ChEBI" id="CHEBI:57783"/>
        <dbReference type="ChEBI" id="CHEBI:58349"/>
        <dbReference type="ChEBI" id="CHEBI:58421"/>
        <dbReference type="ChEBI" id="CHEBI:58453"/>
        <dbReference type="EC" id="1.1.1.193"/>
    </reaction>
</comment>
<evidence type="ECO:0000256" key="13">
    <source>
        <dbReference type="PIRSR" id="PIRSR006769-3"/>
    </source>
</evidence>
<evidence type="ECO:0000256" key="4">
    <source>
        <dbReference type="ARBA" id="ARBA00005259"/>
    </source>
</evidence>
<evidence type="ECO:0000256" key="6">
    <source>
        <dbReference type="ARBA" id="ARBA00022619"/>
    </source>
</evidence>
<dbReference type="Gene3D" id="3.40.140.10">
    <property type="entry name" value="Cytidine Deaminase, domain 2"/>
    <property type="match status" value="1"/>
</dbReference>
<feature type="binding site" evidence="13">
    <location>
        <position position="76"/>
    </location>
    <ligand>
        <name>Zn(2+)</name>
        <dbReference type="ChEBI" id="CHEBI:29105"/>
        <note>catalytic</note>
    </ligand>
</feature>
<feature type="binding site" evidence="13">
    <location>
        <position position="112"/>
    </location>
    <ligand>
        <name>Zn(2+)</name>
        <dbReference type="ChEBI" id="CHEBI:29105"/>
        <note>catalytic</note>
    </ligand>
</feature>
<evidence type="ECO:0000256" key="11">
    <source>
        <dbReference type="PIRSR" id="PIRSR006769-1"/>
    </source>
</evidence>
<dbReference type="GO" id="GO:0008703">
    <property type="term" value="F:5-amino-6-(5-phosphoribosylamino)uracil reductase activity"/>
    <property type="evidence" value="ECO:0007669"/>
    <property type="project" value="UniProtKB-EC"/>
</dbReference>
<evidence type="ECO:0000313" key="15">
    <source>
        <dbReference type="EMBL" id="SIS96981.1"/>
    </source>
</evidence>
<dbReference type="Gene3D" id="3.40.430.10">
    <property type="entry name" value="Dihydrofolate Reductase, subunit A"/>
    <property type="match status" value="1"/>
</dbReference>
<dbReference type="UniPathway" id="UPA00275">
    <property type="reaction ID" value="UER00401"/>
</dbReference>
<dbReference type="PIRSF" id="PIRSF006769">
    <property type="entry name" value="RibD"/>
    <property type="match status" value="1"/>
</dbReference>
<accession>A0A1N7NFE2</accession>
<evidence type="ECO:0000256" key="5">
    <source>
        <dbReference type="ARBA" id="ARBA00007417"/>
    </source>
</evidence>
<comment type="pathway">
    <text evidence="2 10">Cofactor biosynthesis; riboflavin biosynthesis; 5-amino-6-(D-ribitylamino)uracil from GTP: step 2/4.</text>
</comment>
<dbReference type="CDD" id="cd01284">
    <property type="entry name" value="Riboflavin_deaminase-reductase"/>
    <property type="match status" value="1"/>
</dbReference>
<keyword evidence="7 10" id="KW-0479">Metal-binding</keyword>
<evidence type="ECO:0000256" key="9">
    <source>
        <dbReference type="ARBA" id="ARBA00023268"/>
    </source>
</evidence>